<organism evidence="1 2">
    <name type="scientific">Pyricularia grisea</name>
    <name type="common">Crabgrass-specific blast fungus</name>
    <name type="synonym">Magnaporthe grisea</name>
    <dbReference type="NCBI Taxonomy" id="148305"/>
    <lineage>
        <taxon>Eukaryota</taxon>
        <taxon>Fungi</taxon>
        <taxon>Dikarya</taxon>
        <taxon>Ascomycota</taxon>
        <taxon>Pezizomycotina</taxon>
        <taxon>Sordariomycetes</taxon>
        <taxon>Sordariomycetidae</taxon>
        <taxon>Magnaporthales</taxon>
        <taxon>Pyriculariaceae</taxon>
        <taxon>Pyricularia</taxon>
    </lineage>
</organism>
<proteinExistence type="predicted"/>
<accession>A0ABQ8NGU6</accession>
<keyword evidence="2" id="KW-1185">Reference proteome</keyword>
<reference evidence="1" key="1">
    <citation type="submission" date="2021-01" db="EMBL/GenBank/DDBJ databases">
        <title>Deciphering the adaptive evolutionary patterns associated with biogeogrpahic diversity in the finger millet blast pathogen Magnaporthe oryzae in Eastern Africa.</title>
        <authorList>
            <person name="Onyema G."/>
            <person name="Shittu T.A."/>
            <person name="Dodsworth S."/>
            <person name="Devilliers S."/>
            <person name="Muthumeenakshi S."/>
            <person name="Sreenivasaprasad S."/>
        </authorList>
    </citation>
    <scope>NUCLEOTIDE SEQUENCE</scope>
    <source>
        <strain evidence="1">D15/s37</strain>
    </source>
</reference>
<sequence length="695" mass="77189">MQDIFGSLDFASLLQNGGGRLFWPGEQNLEERVRAAAALSAALAAQGPDGSLGRFVYVMPRKLEALRASFVLRQQKDLPAQAGLSPSFTTSLAFLQELQKVNEELDSMSMAVVMDAECIRDRDGFRLLVELEAMGKRLAQRPGGNGTVLVLAVFGRSPVDLSSFFRPEHVVGTWEPSAELLRDDNCMRPSSNVEGIDGKVNWAPAVAAAVWEHLRSLDEGTQTAIIFDLDKQELTAVLAHLKTLTGESTQPTIDNITWQDIEAHNEVDLINSLHGEGMRSRHAFVRIDKKRMSYAMSLACNVTLVIGKINIEFGESFDLDSYRVCNTILPLYLDEMKMVLQLVYGDHRWANQDALTKWISPRVNMTQLLIRSCATLKEDIKWTALSVCGSTYMPQGCTSDLWECLKSDPFGVDMFGRIWDRLRRMGLVVPKDGDPAWETSPSLIALENELLCAPNLGRTYPASSAALWVRAKGSNNAVVQRLLIRMGAIIALEFQGLQITDDVPHDILATMCQTFGPYCLGKEQQGFHWFMLGVYERTLAKGREGVAGAYGELPEVSGRRTFALIVDKSWFSAMKQIVATVEGLCGLEPAEKEWICKARETLQVADLDAVYDGLASALVDNMVARGLPQPAPELCHLLEDTQAARVRTGHFVHDTYRTTVSLQVAHEVIYNATDEIMVVRGMTFLPINYLETHLR</sequence>
<gene>
    <name evidence="1" type="ORF">MCOR33_007043</name>
</gene>
<evidence type="ECO:0000313" key="1">
    <source>
        <dbReference type="EMBL" id="KAI6296312.1"/>
    </source>
</evidence>
<dbReference type="Proteomes" id="UP001059893">
    <property type="component" value="Unassembled WGS sequence"/>
</dbReference>
<name>A0ABQ8NGU6_PYRGI</name>
<evidence type="ECO:0000313" key="2">
    <source>
        <dbReference type="Proteomes" id="UP001059893"/>
    </source>
</evidence>
<dbReference type="EMBL" id="JABSND010000138">
    <property type="protein sequence ID" value="KAI6296312.1"/>
    <property type="molecule type" value="Genomic_DNA"/>
</dbReference>
<protein>
    <submittedName>
        <fullName evidence="1">Uncharacterized protein</fullName>
    </submittedName>
</protein>
<comment type="caution">
    <text evidence="1">The sequence shown here is derived from an EMBL/GenBank/DDBJ whole genome shotgun (WGS) entry which is preliminary data.</text>
</comment>